<sequence length="99" mass="11628">MEHLSNYLRIGISGPDRLLPYDFLKYSQRWYEETGHLPADFPGATRGPGKKLQKRLEEEESFKSIFDSERFCTQFYFYSDDLLEEEEDFSGSELVVSDV</sequence>
<evidence type="ECO:0000313" key="2">
    <source>
        <dbReference type="Proteomes" id="UP001176961"/>
    </source>
</evidence>
<accession>A0AA36HFZ3</accession>
<keyword evidence="2" id="KW-1185">Reference proteome</keyword>
<feature type="non-terminal residue" evidence="1">
    <location>
        <position position="1"/>
    </location>
</feature>
<comment type="caution">
    <text evidence="1">The sequence shown here is derived from an EMBL/GenBank/DDBJ whole genome shotgun (WGS) entry which is preliminary data.</text>
</comment>
<gene>
    <name evidence="1" type="ORF">CYNAS_LOCUS22064</name>
</gene>
<protein>
    <submittedName>
        <fullName evidence="1">Uncharacterized protein</fullName>
    </submittedName>
</protein>
<reference evidence="1" key="1">
    <citation type="submission" date="2023-07" db="EMBL/GenBank/DDBJ databases">
        <authorList>
            <consortium name="CYATHOMIX"/>
        </authorList>
    </citation>
    <scope>NUCLEOTIDE SEQUENCE</scope>
    <source>
        <strain evidence="1">N/A</strain>
    </source>
</reference>
<proteinExistence type="predicted"/>
<evidence type="ECO:0000313" key="1">
    <source>
        <dbReference type="EMBL" id="CAJ0610081.1"/>
    </source>
</evidence>
<dbReference type="Proteomes" id="UP001176961">
    <property type="component" value="Unassembled WGS sequence"/>
</dbReference>
<dbReference type="AlphaFoldDB" id="A0AA36HFZ3"/>
<name>A0AA36HFZ3_CYLNA</name>
<dbReference type="EMBL" id="CATQJL010000326">
    <property type="protein sequence ID" value="CAJ0610081.1"/>
    <property type="molecule type" value="Genomic_DNA"/>
</dbReference>
<organism evidence="1 2">
    <name type="scientific">Cylicocyclus nassatus</name>
    <name type="common">Nematode worm</name>
    <dbReference type="NCBI Taxonomy" id="53992"/>
    <lineage>
        <taxon>Eukaryota</taxon>
        <taxon>Metazoa</taxon>
        <taxon>Ecdysozoa</taxon>
        <taxon>Nematoda</taxon>
        <taxon>Chromadorea</taxon>
        <taxon>Rhabditida</taxon>
        <taxon>Rhabditina</taxon>
        <taxon>Rhabditomorpha</taxon>
        <taxon>Strongyloidea</taxon>
        <taxon>Strongylidae</taxon>
        <taxon>Cylicocyclus</taxon>
    </lineage>
</organism>